<evidence type="ECO:0000256" key="9">
    <source>
        <dbReference type="SAM" id="Phobius"/>
    </source>
</evidence>
<evidence type="ECO:0000256" key="8">
    <source>
        <dbReference type="SAM" id="MobiDB-lite"/>
    </source>
</evidence>
<comment type="caution">
    <text evidence="11">The sequence shown here is derived from an EMBL/GenBank/DDBJ whole genome shotgun (WGS) entry which is preliminary data.</text>
</comment>
<dbReference type="PROSITE" id="PS50011">
    <property type="entry name" value="PROTEIN_KINASE_DOM"/>
    <property type="match status" value="1"/>
</dbReference>
<keyword evidence="9" id="KW-1133">Transmembrane helix</keyword>
<keyword evidence="9" id="KW-0472">Membrane</keyword>
<accession>A0ABQ3V207</accession>
<evidence type="ECO:0000256" key="5">
    <source>
        <dbReference type="ARBA" id="ARBA00022777"/>
    </source>
</evidence>
<feature type="compositionally biased region" description="Polar residues" evidence="8">
    <location>
        <begin position="475"/>
        <end position="485"/>
    </location>
</feature>
<feature type="binding site" evidence="7">
    <location>
        <position position="40"/>
    </location>
    <ligand>
        <name>ATP</name>
        <dbReference type="ChEBI" id="CHEBI:30616"/>
    </ligand>
</feature>
<dbReference type="InterPro" id="IPR000719">
    <property type="entry name" value="Prot_kinase_dom"/>
</dbReference>
<keyword evidence="9" id="KW-0812">Transmembrane</keyword>
<dbReference type="PROSITE" id="PS00107">
    <property type="entry name" value="PROTEIN_KINASE_ATP"/>
    <property type="match status" value="1"/>
</dbReference>
<evidence type="ECO:0000256" key="4">
    <source>
        <dbReference type="ARBA" id="ARBA00022741"/>
    </source>
</evidence>
<sequence length="681" mass="72534">MPLDGLHIHNYRLLRLVGNGGMGEIYLADDLRLARQVAVKIVCTNEAEDEGGEASSKTLRIFQREARMISMLDHPHILPLFDYGVTMLNAAQLTYLVMPYHAAGSLDIWLRKLRRAKLPPLMVEPIVRQAAEALQYAHDHQVVHQDVKSSNFLVSNSYYQPDVPHLLLSDFGLARLRLGSSNSSKHARGTPNYMAPEQWRGEAVPASDQYSLAIMSYKLLTGQYPFQGDAVNILYQHIQTAPPDASQLDPQISPELSAVIQRGLAKKSEERYPTIVAFAQAFHQALHGTSAPAKPVPEHSTSECSAELPSQCSLSELSAGSRSVSFHSASSSRTLSSGYGTPSSPITGVDWPDPSLRTSEPTNSAEEPAAPLPQIGEYQLKQASSELKQAKPTSTFNSIDVKGDEQEPALSMWNTASRNDRERKKRRGRLLLGVVMLLIILGLLGTLTMNTVLNSYASTFMPGFSLRAQTPISPLATQTSGASPITQTPGTPPTTQTSGTPPATQTPGATGSPTIGKTPGSTQASPTSPRASGAPPPAPTAGATGTSTRPAPIPTGSVASTAINPFQVQGVDITFDPPTISASCGGIATITYIATITVSANSPGGVVIVKYSSDNGASYNTMTLTFAAGETSKSFSFSRQLTILLNLLNLVQLDVEHTSIVTTASPNVVTKSAAPSETCHL</sequence>
<organism evidence="11 12">
    <name type="scientific">Ktedonobacter robiniae</name>
    <dbReference type="NCBI Taxonomy" id="2778365"/>
    <lineage>
        <taxon>Bacteria</taxon>
        <taxon>Bacillati</taxon>
        <taxon>Chloroflexota</taxon>
        <taxon>Ktedonobacteria</taxon>
        <taxon>Ktedonobacterales</taxon>
        <taxon>Ktedonobacteraceae</taxon>
        <taxon>Ktedonobacter</taxon>
    </lineage>
</organism>
<feature type="region of interest" description="Disordered" evidence="8">
    <location>
        <begin position="475"/>
        <end position="558"/>
    </location>
</feature>
<feature type="compositionally biased region" description="Low complexity" evidence="8">
    <location>
        <begin position="524"/>
        <end position="533"/>
    </location>
</feature>
<keyword evidence="3" id="KW-0808">Transferase</keyword>
<evidence type="ECO:0000313" key="11">
    <source>
        <dbReference type="EMBL" id="GHO58993.1"/>
    </source>
</evidence>
<protein>
    <recommendedName>
        <fullName evidence="2">non-specific serine/threonine protein kinase</fullName>
        <ecNumber evidence="2">2.7.11.1</ecNumber>
    </recommendedName>
</protein>
<keyword evidence="12" id="KW-1185">Reference proteome</keyword>
<feature type="domain" description="Protein kinase" evidence="10">
    <location>
        <begin position="11"/>
        <end position="286"/>
    </location>
</feature>
<feature type="region of interest" description="Disordered" evidence="8">
    <location>
        <begin position="329"/>
        <end position="371"/>
    </location>
</feature>
<dbReference type="InterPro" id="IPR017441">
    <property type="entry name" value="Protein_kinase_ATP_BS"/>
</dbReference>
<dbReference type="PANTHER" id="PTHR43671:SF13">
    <property type="entry name" value="SERINE_THREONINE-PROTEIN KINASE NEK2"/>
    <property type="match status" value="1"/>
</dbReference>
<proteinExistence type="inferred from homology"/>
<evidence type="ECO:0000313" key="12">
    <source>
        <dbReference type="Proteomes" id="UP000654345"/>
    </source>
</evidence>
<keyword evidence="4 7" id="KW-0547">Nucleotide-binding</keyword>
<dbReference type="EMBL" id="BNJG01000003">
    <property type="protein sequence ID" value="GHO58993.1"/>
    <property type="molecule type" value="Genomic_DNA"/>
</dbReference>
<gene>
    <name evidence="11" type="ORF">KSB_74680</name>
</gene>
<keyword evidence="6 7" id="KW-0067">ATP-binding</keyword>
<evidence type="ECO:0000256" key="7">
    <source>
        <dbReference type="PROSITE-ProRule" id="PRU10141"/>
    </source>
</evidence>
<feature type="compositionally biased region" description="Low complexity" evidence="8">
    <location>
        <begin position="486"/>
        <end position="514"/>
    </location>
</feature>
<feature type="transmembrane region" description="Helical" evidence="9">
    <location>
        <begin position="430"/>
        <end position="453"/>
    </location>
</feature>
<dbReference type="InterPro" id="IPR008271">
    <property type="entry name" value="Ser/Thr_kinase_AS"/>
</dbReference>
<dbReference type="PANTHER" id="PTHR43671">
    <property type="entry name" value="SERINE/THREONINE-PROTEIN KINASE NEK"/>
    <property type="match status" value="1"/>
</dbReference>
<evidence type="ECO:0000256" key="6">
    <source>
        <dbReference type="ARBA" id="ARBA00022840"/>
    </source>
</evidence>
<dbReference type="CDD" id="cd14014">
    <property type="entry name" value="STKc_PknB_like"/>
    <property type="match status" value="1"/>
</dbReference>
<comment type="similarity">
    <text evidence="1">Belongs to the protein kinase superfamily. NEK Ser/Thr protein kinase family. NIMA subfamily.</text>
</comment>
<name>A0ABQ3V207_9CHLR</name>
<evidence type="ECO:0000259" key="10">
    <source>
        <dbReference type="PROSITE" id="PS50011"/>
    </source>
</evidence>
<keyword evidence="5" id="KW-0418">Kinase</keyword>
<dbReference type="Gene3D" id="3.30.200.20">
    <property type="entry name" value="Phosphorylase Kinase, domain 1"/>
    <property type="match status" value="1"/>
</dbReference>
<evidence type="ECO:0000256" key="1">
    <source>
        <dbReference type="ARBA" id="ARBA00010886"/>
    </source>
</evidence>
<feature type="compositionally biased region" description="Polar residues" evidence="8">
    <location>
        <begin position="356"/>
        <end position="365"/>
    </location>
</feature>
<dbReference type="Proteomes" id="UP000654345">
    <property type="component" value="Unassembled WGS sequence"/>
</dbReference>
<dbReference type="InterPro" id="IPR050660">
    <property type="entry name" value="NEK_Ser/Thr_kinase"/>
</dbReference>
<reference evidence="11 12" key="1">
    <citation type="journal article" date="2021" name="Int. J. Syst. Evol. Microbiol.">
        <title>Reticulibacter mediterranei gen. nov., sp. nov., within the new family Reticulibacteraceae fam. nov., and Ktedonospora formicarum gen. nov., sp. nov., Ktedonobacter robiniae sp. nov., Dictyobacter formicarum sp. nov. and Dictyobacter arantiisoli sp. nov., belonging to the class Ktedonobacteria.</title>
        <authorList>
            <person name="Yabe S."/>
            <person name="Zheng Y."/>
            <person name="Wang C.M."/>
            <person name="Sakai Y."/>
            <person name="Abe K."/>
            <person name="Yokota A."/>
            <person name="Donadio S."/>
            <person name="Cavaletti L."/>
            <person name="Monciardini P."/>
        </authorList>
    </citation>
    <scope>NUCLEOTIDE SEQUENCE [LARGE SCALE GENOMIC DNA]</scope>
    <source>
        <strain evidence="11 12">SOSP1-30</strain>
    </source>
</reference>
<dbReference type="Gene3D" id="1.10.510.10">
    <property type="entry name" value="Transferase(Phosphotransferase) domain 1"/>
    <property type="match status" value="1"/>
</dbReference>
<evidence type="ECO:0000256" key="2">
    <source>
        <dbReference type="ARBA" id="ARBA00012513"/>
    </source>
</evidence>
<dbReference type="RefSeq" id="WP_201375222.1">
    <property type="nucleotide sequence ID" value="NZ_BNJG01000003.1"/>
</dbReference>
<dbReference type="InterPro" id="IPR011009">
    <property type="entry name" value="Kinase-like_dom_sf"/>
</dbReference>
<dbReference type="Pfam" id="PF00069">
    <property type="entry name" value="Pkinase"/>
    <property type="match status" value="1"/>
</dbReference>
<dbReference type="SMART" id="SM00220">
    <property type="entry name" value="S_TKc"/>
    <property type="match status" value="1"/>
</dbReference>
<dbReference type="SUPFAM" id="SSF56112">
    <property type="entry name" value="Protein kinase-like (PK-like)"/>
    <property type="match status" value="1"/>
</dbReference>
<dbReference type="PROSITE" id="PS00108">
    <property type="entry name" value="PROTEIN_KINASE_ST"/>
    <property type="match status" value="1"/>
</dbReference>
<dbReference type="EC" id="2.7.11.1" evidence="2"/>
<feature type="compositionally biased region" description="Polar residues" evidence="8">
    <location>
        <begin position="333"/>
        <end position="346"/>
    </location>
</feature>
<feature type="compositionally biased region" description="Low complexity" evidence="8">
    <location>
        <begin position="540"/>
        <end position="550"/>
    </location>
</feature>
<evidence type="ECO:0000256" key="3">
    <source>
        <dbReference type="ARBA" id="ARBA00022679"/>
    </source>
</evidence>